<sequence>MSDKLLASLQKAVESLEKDRDSTASQIENLTANGVQSHILGLTRRKMVVRQRGEERGRWNSSWERTQSRTSNEKLEEVGKNVVERLEKKRSWSVQNSEKRKTIRNNLQFSINSRLPVINVVNQLQAESLPGQLITKDDIEFIYQEYIKIIHWQSHSSRKVTAKELSSILTHLSNKGETVIVRCMK</sequence>
<evidence type="ECO:0000313" key="3">
    <source>
        <dbReference type="Proteomes" id="UP000799118"/>
    </source>
</evidence>
<keyword evidence="3" id="KW-1185">Reference proteome</keyword>
<evidence type="ECO:0000256" key="1">
    <source>
        <dbReference type="SAM" id="Coils"/>
    </source>
</evidence>
<evidence type="ECO:0000313" key="2">
    <source>
        <dbReference type="EMBL" id="KAE9403300.1"/>
    </source>
</evidence>
<organism evidence="2 3">
    <name type="scientific">Gymnopus androsaceus JB14</name>
    <dbReference type="NCBI Taxonomy" id="1447944"/>
    <lineage>
        <taxon>Eukaryota</taxon>
        <taxon>Fungi</taxon>
        <taxon>Dikarya</taxon>
        <taxon>Basidiomycota</taxon>
        <taxon>Agaricomycotina</taxon>
        <taxon>Agaricomycetes</taxon>
        <taxon>Agaricomycetidae</taxon>
        <taxon>Agaricales</taxon>
        <taxon>Marasmiineae</taxon>
        <taxon>Omphalotaceae</taxon>
        <taxon>Gymnopus</taxon>
    </lineage>
</organism>
<name>A0A6A4HZZ7_9AGAR</name>
<protein>
    <submittedName>
        <fullName evidence="2">Uncharacterized protein</fullName>
    </submittedName>
</protein>
<dbReference type="AlphaFoldDB" id="A0A6A4HZZ7"/>
<accession>A0A6A4HZZ7</accession>
<keyword evidence="1" id="KW-0175">Coiled coil</keyword>
<gene>
    <name evidence="2" type="ORF">BT96DRAFT_917564</name>
</gene>
<dbReference type="Proteomes" id="UP000799118">
    <property type="component" value="Unassembled WGS sequence"/>
</dbReference>
<proteinExistence type="predicted"/>
<dbReference type="EMBL" id="ML769426">
    <property type="protein sequence ID" value="KAE9403300.1"/>
    <property type="molecule type" value="Genomic_DNA"/>
</dbReference>
<reference evidence="2" key="1">
    <citation type="journal article" date="2019" name="Environ. Microbiol.">
        <title>Fungal ecological strategies reflected in gene transcription - a case study of two litter decomposers.</title>
        <authorList>
            <person name="Barbi F."/>
            <person name="Kohler A."/>
            <person name="Barry K."/>
            <person name="Baskaran P."/>
            <person name="Daum C."/>
            <person name="Fauchery L."/>
            <person name="Ihrmark K."/>
            <person name="Kuo A."/>
            <person name="LaButti K."/>
            <person name="Lipzen A."/>
            <person name="Morin E."/>
            <person name="Grigoriev I.V."/>
            <person name="Henrissat B."/>
            <person name="Lindahl B."/>
            <person name="Martin F."/>
        </authorList>
    </citation>
    <scope>NUCLEOTIDE SEQUENCE</scope>
    <source>
        <strain evidence="2">JB14</strain>
    </source>
</reference>
<feature type="coiled-coil region" evidence="1">
    <location>
        <begin position="6"/>
        <end position="33"/>
    </location>
</feature>